<evidence type="ECO:0000313" key="1">
    <source>
        <dbReference type="EMBL" id="KKK99739.1"/>
    </source>
</evidence>
<proteinExistence type="predicted"/>
<organism evidence="1">
    <name type="scientific">marine sediment metagenome</name>
    <dbReference type="NCBI Taxonomy" id="412755"/>
    <lineage>
        <taxon>unclassified sequences</taxon>
        <taxon>metagenomes</taxon>
        <taxon>ecological metagenomes</taxon>
    </lineage>
</organism>
<dbReference type="AlphaFoldDB" id="A0A0F9CBK9"/>
<accession>A0A0F9CBK9</accession>
<sequence>MPSQSPAAPPPPTLHKPVPMGARVLVPELYMGLKDGKPYEGEVVGVAFFMSFTLTSCSSMRRLNPHTVSSKL</sequence>
<protein>
    <submittedName>
        <fullName evidence="1">Uncharacterized protein</fullName>
    </submittedName>
</protein>
<reference evidence="1" key="1">
    <citation type="journal article" date="2015" name="Nature">
        <title>Complex archaea that bridge the gap between prokaryotes and eukaryotes.</title>
        <authorList>
            <person name="Spang A."/>
            <person name="Saw J.H."/>
            <person name="Jorgensen S.L."/>
            <person name="Zaremba-Niedzwiedzka K."/>
            <person name="Martijn J."/>
            <person name="Lind A.E."/>
            <person name="van Eijk R."/>
            <person name="Schleper C."/>
            <person name="Guy L."/>
            <person name="Ettema T.J."/>
        </authorList>
    </citation>
    <scope>NUCLEOTIDE SEQUENCE</scope>
</reference>
<name>A0A0F9CBK9_9ZZZZ</name>
<comment type="caution">
    <text evidence="1">The sequence shown here is derived from an EMBL/GenBank/DDBJ whole genome shotgun (WGS) entry which is preliminary data.</text>
</comment>
<dbReference type="EMBL" id="LAZR01045073">
    <property type="protein sequence ID" value="KKK99739.1"/>
    <property type="molecule type" value="Genomic_DNA"/>
</dbReference>
<gene>
    <name evidence="1" type="ORF">LCGC14_2629710</name>
</gene>